<organism evidence="1 2">
    <name type="scientific">Brevibacillus phage Osiris</name>
    <dbReference type="NCBI Taxonomy" id="1691955"/>
    <lineage>
        <taxon>Viruses</taxon>
        <taxon>Duplodnaviria</taxon>
        <taxon>Heunggongvirae</taxon>
        <taxon>Uroviricota</taxon>
        <taxon>Caudoviricetes</taxon>
        <taxon>Jimmervirus</taxon>
        <taxon>Jimmervirus osiris</taxon>
    </lineage>
</organism>
<accession>A0A0K2CNT3</accession>
<protein>
    <submittedName>
        <fullName evidence="1">Putative tail fiber protein</fullName>
    </submittedName>
</protein>
<gene>
    <name evidence="1" type="ORF">OSIRIS_34</name>
</gene>
<sequence length="96" mass="10589">MFNAKTDWKYDEIVTEKDLNRIEKGIEDAHTAVENIQKKLTPEGIGAETPEGAQNKVAVHESKGAPHADHVKGNMRITVSTTAPVNPSKNDIWIVI</sequence>
<proteinExistence type="predicted"/>
<dbReference type="Proteomes" id="UP000202966">
    <property type="component" value="Segment"/>
</dbReference>
<dbReference type="GeneID" id="26641373"/>
<reference evidence="1 2" key="1">
    <citation type="journal article" date="2015" name="Genome Announc.">
        <title>Genome Sequences of Five Additional Brevibacillus laterosporus Bacteriophages.</title>
        <authorList>
            <person name="Merrill B.D."/>
            <person name="Berg J.A."/>
            <person name="Graves K.A."/>
            <person name="Ward A.T."/>
            <person name="Hilton J.A."/>
            <person name="Wake B.N."/>
            <person name="Grose J.H."/>
            <person name="Breakwell D.P."/>
            <person name="Burnett S.H."/>
        </authorList>
    </citation>
    <scope>NUCLEOTIDE SEQUENCE [LARGE SCALE GENOMIC DNA]</scope>
</reference>
<name>A0A0K2CNT3_9CAUD</name>
<evidence type="ECO:0000313" key="1">
    <source>
        <dbReference type="EMBL" id="ALA07373.1"/>
    </source>
</evidence>
<evidence type="ECO:0000313" key="2">
    <source>
        <dbReference type="Proteomes" id="UP000202966"/>
    </source>
</evidence>
<dbReference type="EMBL" id="KT151956">
    <property type="protein sequence ID" value="ALA07373.1"/>
    <property type="molecule type" value="Genomic_DNA"/>
</dbReference>
<keyword evidence="2" id="KW-1185">Reference proteome</keyword>
<dbReference type="RefSeq" id="YP_009215048.1">
    <property type="nucleotide sequence ID" value="NC_028969.1"/>
</dbReference>
<dbReference type="KEGG" id="vg:26641373"/>
<dbReference type="OrthoDB" id="32632at10239"/>